<keyword evidence="1" id="KW-0472">Membrane</keyword>
<feature type="transmembrane region" description="Helical" evidence="1">
    <location>
        <begin position="20"/>
        <end position="41"/>
    </location>
</feature>
<dbReference type="Proteomes" id="UP000070119">
    <property type="component" value="Chromosome 2"/>
</dbReference>
<sequence>MRTGIKAVARWIDDKGGVTAIEYALLASLIAMAIVVAVATLGTSLDGLYQDVAARITAAT</sequence>
<reference evidence="2 4" key="1">
    <citation type="submission" date="2015-11" db="EMBL/GenBank/DDBJ databases">
        <authorList>
            <person name="Sahl J."/>
            <person name="Wagner D."/>
            <person name="Keim P."/>
        </authorList>
    </citation>
    <scope>NUCLEOTIDE SEQUENCE [LARGE SCALE GENOMIC DNA]</scope>
    <source>
        <strain evidence="2 4">MSMB1157</strain>
    </source>
</reference>
<keyword evidence="1" id="KW-0812">Transmembrane</keyword>
<protein>
    <recommendedName>
        <fullName evidence="6">Pilus assembly protein</fullName>
    </recommendedName>
</protein>
<accession>A0A104TPK9</accession>
<dbReference type="EMBL" id="MEAU01000023">
    <property type="protein sequence ID" value="OJA46487.1"/>
    <property type="molecule type" value="Genomic_DNA"/>
</dbReference>
<dbReference type="AlphaFoldDB" id="A0A104TPK9"/>
<dbReference type="RefSeq" id="WP_059490921.1">
    <property type="nucleotide sequence ID" value="NZ_CM003772.1"/>
</dbReference>
<name>A0A104TPK9_9BURK</name>
<evidence type="ECO:0000313" key="5">
    <source>
        <dbReference type="Proteomes" id="UP000183667"/>
    </source>
</evidence>
<evidence type="ECO:0000313" key="4">
    <source>
        <dbReference type="Proteomes" id="UP000070119"/>
    </source>
</evidence>
<evidence type="ECO:0000313" key="2">
    <source>
        <dbReference type="EMBL" id="KWZ54228.1"/>
    </source>
</evidence>
<evidence type="ECO:0008006" key="6">
    <source>
        <dbReference type="Google" id="ProtNLM"/>
    </source>
</evidence>
<gene>
    <name evidence="3" type="ORF">BGV66_16290</name>
    <name evidence="2" type="ORF">WK57_25660</name>
</gene>
<organism evidence="2 4">
    <name type="scientific">Burkholderia ubonensis</name>
    <dbReference type="NCBI Taxonomy" id="101571"/>
    <lineage>
        <taxon>Bacteria</taxon>
        <taxon>Pseudomonadati</taxon>
        <taxon>Pseudomonadota</taxon>
        <taxon>Betaproteobacteria</taxon>
        <taxon>Burkholderiales</taxon>
        <taxon>Burkholderiaceae</taxon>
        <taxon>Burkholderia</taxon>
        <taxon>Burkholderia cepacia complex</taxon>
    </lineage>
</organism>
<keyword evidence="1" id="KW-1133">Transmembrane helix</keyword>
<evidence type="ECO:0000313" key="3">
    <source>
        <dbReference type="EMBL" id="OJA46487.1"/>
    </source>
</evidence>
<dbReference type="EMBL" id="LNJU01000005">
    <property type="protein sequence ID" value="KWZ54228.1"/>
    <property type="molecule type" value="Genomic_DNA"/>
</dbReference>
<dbReference type="Pfam" id="PF04964">
    <property type="entry name" value="Flp_Fap"/>
    <property type="match status" value="1"/>
</dbReference>
<dbReference type="Proteomes" id="UP000183667">
    <property type="component" value="Unassembled WGS sequence"/>
</dbReference>
<comment type="caution">
    <text evidence="2">The sequence shown here is derived from an EMBL/GenBank/DDBJ whole genome shotgun (WGS) entry which is preliminary data.</text>
</comment>
<evidence type="ECO:0000256" key="1">
    <source>
        <dbReference type="SAM" id="Phobius"/>
    </source>
</evidence>
<dbReference type="InterPro" id="IPR007047">
    <property type="entry name" value="Flp_Fap"/>
</dbReference>
<reference evidence="5" key="2">
    <citation type="submission" date="2016-08" db="EMBL/GenBank/DDBJ databases">
        <title>Population biology and virulence potential of Burkholderia ubonensis.</title>
        <authorList>
            <person name="Price E.P."/>
            <person name="Currie B.J."/>
            <person name="Wagner D.M."/>
        </authorList>
    </citation>
    <scope>NUCLEOTIDE SEQUENCE [LARGE SCALE GENOMIC DNA]</scope>
    <source>
        <strain evidence="5">MSMB0103</strain>
    </source>
</reference>
<reference evidence="3" key="3">
    <citation type="submission" date="2016-08" db="EMBL/GenBank/DDBJ databases">
        <authorList>
            <person name="Price E.P."/>
            <person name="Currie B.J."/>
            <person name="Wagner D.M."/>
        </authorList>
    </citation>
    <scope>NUCLEOTIDE SEQUENCE</scope>
    <source>
        <strain evidence="3">MSMB0103</strain>
    </source>
</reference>
<proteinExistence type="predicted"/>